<protein>
    <submittedName>
        <fullName evidence="3">DUF4097 family beta strand repeat-containing protein</fullName>
    </submittedName>
</protein>
<dbReference type="Pfam" id="PF13349">
    <property type="entry name" value="DUF4097"/>
    <property type="match status" value="1"/>
</dbReference>
<dbReference type="RefSeq" id="WP_354695452.1">
    <property type="nucleotide sequence ID" value="NZ_JAZHOG010000006.1"/>
</dbReference>
<evidence type="ECO:0000256" key="1">
    <source>
        <dbReference type="SAM" id="SignalP"/>
    </source>
</evidence>
<dbReference type="AlphaFoldDB" id="A0AAW9RDF1"/>
<sequence length="253" mass="26771">MTMKGWKPWVLLALLGAASWAHAEVSRTEEFNYPLNDGGRVSLSNINGDIRVTGGNDGAVTIVATRRANSEEALERLKVVIDASPDAIIIETRRPESRWSWNNSGGGSVAYELTVPESARLDGVSTVNGDVTVSGVGGEVRAETVNGDLELDGLAADAGLDTVNGAIRARFSRVGGNQRISADTVNGRIELDLPADTSARVTADTLNGGMDVGDFGLEVDKGYVGREVDGDIGSGDARIKLDTVNGTIRLRRY</sequence>
<organism evidence="3 4">
    <name type="scientific">Elongatibacter sediminis</name>
    <dbReference type="NCBI Taxonomy" id="3119006"/>
    <lineage>
        <taxon>Bacteria</taxon>
        <taxon>Pseudomonadati</taxon>
        <taxon>Pseudomonadota</taxon>
        <taxon>Gammaproteobacteria</taxon>
        <taxon>Chromatiales</taxon>
        <taxon>Wenzhouxiangellaceae</taxon>
        <taxon>Elongatibacter</taxon>
    </lineage>
</organism>
<keyword evidence="1" id="KW-0732">Signal</keyword>
<evidence type="ECO:0000313" key="4">
    <source>
        <dbReference type="Proteomes" id="UP001359886"/>
    </source>
</evidence>
<feature type="domain" description="DUF4097" evidence="2">
    <location>
        <begin position="124"/>
        <end position="250"/>
    </location>
</feature>
<name>A0AAW9RDF1_9GAMM</name>
<dbReference type="EMBL" id="JAZHOG010000006">
    <property type="protein sequence ID" value="MEJ8568132.1"/>
    <property type="molecule type" value="Genomic_DNA"/>
</dbReference>
<evidence type="ECO:0000259" key="2">
    <source>
        <dbReference type="Pfam" id="PF13349"/>
    </source>
</evidence>
<gene>
    <name evidence="3" type="ORF">V3330_10885</name>
</gene>
<evidence type="ECO:0000313" key="3">
    <source>
        <dbReference type="EMBL" id="MEJ8568132.1"/>
    </source>
</evidence>
<reference evidence="3 4" key="1">
    <citation type="submission" date="2024-02" db="EMBL/GenBank/DDBJ databases">
        <title>A novel Wenzhouxiangellaceae bacterium, isolated from coastal sediments.</title>
        <authorList>
            <person name="Du Z.-J."/>
            <person name="Ye Y.-Q."/>
            <person name="Zhang X.-Y."/>
        </authorList>
    </citation>
    <scope>NUCLEOTIDE SEQUENCE [LARGE SCALE GENOMIC DNA]</scope>
    <source>
        <strain evidence="3 4">CH-27</strain>
    </source>
</reference>
<dbReference type="InterPro" id="IPR025164">
    <property type="entry name" value="Toastrack_DUF4097"/>
</dbReference>
<dbReference type="Proteomes" id="UP001359886">
    <property type="component" value="Unassembled WGS sequence"/>
</dbReference>
<accession>A0AAW9RDF1</accession>
<comment type="caution">
    <text evidence="3">The sequence shown here is derived from an EMBL/GenBank/DDBJ whole genome shotgun (WGS) entry which is preliminary data.</text>
</comment>
<keyword evidence="4" id="KW-1185">Reference proteome</keyword>
<feature type="signal peptide" evidence="1">
    <location>
        <begin position="1"/>
        <end position="23"/>
    </location>
</feature>
<feature type="chain" id="PRO_5043970532" evidence="1">
    <location>
        <begin position="24"/>
        <end position="253"/>
    </location>
</feature>
<proteinExistence type="predicted"/>